<keyword evidence="2" id="KW-1185">Reference proteome</keyword>
<dbReference type="EMBL" id="BAAAZG010000002">
    <property type="protein sequence ID" value="GAA4061082.1"/>
    <property type="molecule type" value="Genomic_DNA"/>
</dbReference>
<sequence length="100" mass="11115">MRPWGAERSPQASRRVEPSRTIRRRRCFGRRCGLAHQSDIYRIDLGGRLRPGANTITVTVSTTLYNAVKAAGGATHRLPEQRTGLLGPVVLTPYTESTLR</sequence>
<gene>
    <name evidence="1" type="ORF">GCM10022214_12470</name>
</gene>
<proteinExistence type="predicted"/>
<organism evidence="1 2">
    <name type="scientific">Actinomadura miaoliensis</name>
    <dbReference type="NCBI Taxonomy" id="430685"/>
    <lineage>
        <taxon>Bacteria</taxon>
        <taxon>Bacillati</taxon>
        <taxon>Actinomycetota</taxon>
        <taxon>Actinomycetes</taxon>
        <taxon>Streptosporangiales</taxon>
        <taxon>Thermomonosporaceae</taxon>
        <taxon>Actinomadura</taxon>
    </lineage>
</organism>
<accession>A0ABP7V7U0</accession>
<name>A0ABP7V7U0_9ACTN</name>
<evidence type="ECO:0000313" key="2">
    <source>
        <dbReference type="Proteomes" id="UP001500683"/>
    </source>
</evidence>
<evidence type="ECO:0000313" key="1">
    <source>
        <dbReference type="EMBL" id="GAA4061082.1"/>
    </source>
</evidence>
<protein>
    <submittedName>
        <fullName evidence="1">Uncharacterized protein</fullName>
    </submittedName>
</protein>
<dbReference type="Proteomes" id="UP001500683">
    <property type="component" value="Unassembled WGS sequence"/>
</dbReference>
<comment type="caution">
    <text evidence="1">The sequence shown here is derived from an EMBL/GenBank/DDBJ whole genome shotgun (WGS) entry which is preliminary data.</text>
</comment>
<reference evidence="2" key="1">
    <citation type="journal article" date="2019" name="Int. J. Syst. Evol. Microbiol.">
        <title>The Global Catalogue of Microorganisms (GCM) 10K type strain sequencing project: providing services to taxonomists for standard genome sequencing and annotation.</title>
        <authorList>
            <consortium name="The Broad Institute Genomics Platform"/>
            <consortium name="The Broad Institute Genome Sequencing Center for Infectious Disease"/>
            <person name="Wu L."/>
            <person name="Ma J."/>
        </authorList>
    </citation>
    <scope>NUCLEOTIDE SEQUENCE [LARGE SCALE GENOMIC DNA]</scope>
    <source>
        <strain evidence="2">JCM 16702</strain>
    </source>
</reference>